<dbReference type="Pfam" id="PF14196">
    <property type="entry name" value="ATC_hydrolase"/>
    <property type="match status" value="1"/>
</dbReference>
<evidence type="ECO:0000313" key="3">
    <source>
        <dbReference type="Proteomes" id="UP000288459"/>
    </source>
</evidence>
<comment type="caution">
    <text evidence="1">The sequence shown here is derived from an EMBL/GenBank/DDBJ whole genome shotgun (WGS) entry which is preliminary data.</text>
</comment>
<evidence type="ECO:0008006" key="5">
    <source>
        <dbReference type="Google" id="ProtNLM"/>
    </source>
</evidence>
<accession>A0A6N9SHY4</accession>
<evidence type="ECO:0000313" key="1">
    <source>
        <dbReference type="EMBL" id="NDR95372.1"/>
    </source>
</evidence>
<dbReference type="InterPro" id="IPR026002">
    <property type="entry name" value="ATC_hydrolase-like"/>
</dbReference>
<dbReference type="EMBL" id="VLTB01000512">
    <property type="protein sequence ID" value="NDR95372.1"/>
    <property type="molecule type" value="Genomic_DNA"/>
</dbReference>
<sequence>MSTKQPASAHNAPTLDDEVTLALRAITEKRAATLGYLLDESRQRHQPDDYARDAIRHYGRDIGRSVRAKMRHGHDLQEFAAVFTRGLESRVYEMETVSASPSEFIVLFHYCPYVNCWRQQGRDARQIETLCDICMEGDHALTDALDGVQLAVETALARGDAACRLRFYQSQEAS</sequence>
<dbReference type="RefSeq" id="WP_003032103.1">
    <property type="nucleotide sequence ID" value="NZ_CBDISV020000001.1"/>
</dbReference>
<protein>
    <recommendedName>
        <fullName evidence="5">L-2-amino-thiazoline-4-carboxylic acid hydrolase</fullName>
    </recommendedName>
</protein>
<evidence type="ECO:0000313" key="4">
    <source>
        <dbReference type="Proteomes" id="UP000471490"/>
    </source>
</evidence>
<dbReference type="EMBL" id="NPIM01000027">
    <property type="protein sequence ID" value="RVE16748.1"/>
    <property type="molecule type" value="Genomic_DNA"/>
</dbReference>
<reference evidence="2 3" key="1">
    <citation type="submission" date="2017-08" db="EMBL/GenBank/DDBJ databases">
        <title>Sequencing of Escherichia coli CCPM 6219.</title>
        <authorList>
            <person name="Liu S.-L."/>
            <person name="Zhou Y.-J."/>
            <person name="Zhao M.-F."/>
        </authorList>
    </citation>
    <scope>NUCLEOTIDE SEQUENCE [LARGE SCALE GENOMIC DNA]</scope>
    <source>
        <strain evidence="2 3">CCPM 6219</strain>
    </source>
</reference>
<proteinExistence type="predicted"/>
<organism evidence="1 4">
    <name type="scientific">Escherichia coli</name>
    <dbReference type="NCBI Taxonomy" id="562"/>
    <lineage>
        <taxon>Bacteria</taxon>
        <taxon>Pseudomonadati</taxon>
        <taxon>Pseudomonadota</taxon>
        <taxon>Gammaproteobacteria</taxon>
        <taxon>Enterobacterales</taxon>
        <taxon>Enterobacteriaceae</taxon>
        <taxon>Escherichia</taxon>
    </lineage>
</organism>
<dbReference type="Proteomes" id="UP000471490">
    <property type="component" value="Unassembled WGS sequence"/>
</dbReference>
<gene>
    <name evidence="2" type="ORF">CIG67_00810</name>
    <name evidence="1" type="ORF">FPI65_30035</name>
</gene>
<evidence type="ECO:0000313" key="2">
    <source>
        <dbReference type="EMBL" id="RVE16748.1"/>
    </source>
</evidence>
<dbReference type="AlphaFoldDB" id="A0A6N9SHY4"/>
<dbReference type="Proteomes" id="UP000288459">
    <property type="component" value="Unassembled WGS sequence"/>
</dbReference>
<reference evidence="1 4" key="2">
    <citation type="journal article" date="2020" name="Int. J. Nanomedicine">
        <title>Consequences Of Long-Term Bacteria's Exposure To Silver Nanoformulations With Different PhysicoChemical Properties.</title>
        <authorList>
            <person name="Kedziora A."/>
            <person name="Wernecki M."/>
            <person name="Korzekwa K."/>
            <person name="Speruda M."/>
            <person name="Gerasymchuk Y."/>
            <person name="Lukowiak A."/>
            <person name="Bugla-Ploskonska G."/>
        </authorList>
    </citation>
    <scope>NUCLEOTIDE SEQUENCE [LARGE SCALE GENOMIC DNA]</scope>
    <source>
        <strain evidence="1 4">ATCC 11230</strain>
    </source>
</reference>
<name>A0A6N9SHY4_ECOLX</name>